<dbReference type="InterPro" id="IPR006145">
    <property type="entry name" value="PsdUridine_synth_RsuA/RluA"/>
</dbReference>
<keyword evidence="6" id="KW-0694">RNA-binding</keyword>
<dbReference type="RefSeq" id="WP_078767185.1">
    <property type="nucleotide sequence ID" value="NZ_FUXZ01000020.1"/>
</dbReference>
<dbReference type="CDD" id="cd02869">
    <property type="entry name" value="PseudoU_synth_RluA_like"/>
    <property type="match status" value="1"/>
</dbReference>
<keyword evidence="3" id="KW-0413">Isomerase</keyword>
<dbReference type="STRING" id="39495.SAMN02745111_02374"/>
<gene>
    <name evidence="8" type="ORF">SAMN02745111_02374</name>
</gene>
<organism evidence="8 9">
    <name type="scientific">Eubacterium uniforme</name>
    <dbReference type="NCBI Taxonomy" id="39495"/>
    <lineage>
        <taxon>Bacteria</taxon>
        <taxon>Bacillati</taxon>
        <taxon>Bacillota</taxon>
        <taxon>Clostridia</taxon>
        <taxon>Eubacteriales</taxon>
        <taxon>Eubacteriaceae</taxon>
        <taxon>Eubacterium</taxon>
    </lineage>
</organism>
<dbReference type="PANTHER" id="PTHR21600">
    <property type="entry name" value="MITOCHONDRIAL RNA PSEUDOURIDINE SYNTHASE"/>
    <property type="match status" value="1"/>
</dbReference>
<dbReference type="AlphaFoldDB" id="A0A1T4W647"/>
<dbReference type="InterPro" id="IPR050188">
    <property type="entry name" value="RluA_PseudoU_synthase"/>
</dbReference>
<comment type="similarity">
    <text evidence="2">Belongs to the pseudouridine synthase RluA family.</text>
</comment>
<evidence type="ECO:0000259" key="7">
    <source>
        <dbReference type="Pfam" id="PF00849"/>
    </source>
</evidence>
<dbReference type="Gene3D" id="3.10.290.10">
    <property type="entry name" value="RNA-binding S4 domain"/>
    <property type="match status" value="1"/>
</dbReference>
<dbReference type="InterPro" id="IPR036986">
    <property type="entry name" value="S4_RNA-bd_sf"/>
</dbReference>
<dbReference type="GO" id="GO:0001522">
    <property type="term" value="P:pseudouridine synthesis"/>
    <property type="evidence" value="ECO:0007669"/>
    <property type="project" value="InterPro"/>
</dbReference>
<dbReference type="InterPro" id="IPR020103">
    <property type="entry name" value="PsdUridine_synth_cat_dom_sf"/>
</dbReference>
<dbReference type="PROSITE" id="PS50889">
    <property type="entry name" value="S4"/>
    <property type="match status" value="1"/>
</dbReference>
<dbReference type="GO" id="GO:0009982">
    <property type="term" value="F:pseudouridine synthase activity"/>
    <property type="evidence" value="ECO:0007669"/>
    <property type="project" value="InterPro"/>
</dbReference>
<evidence type="ECO:0000256" key="5">
    <source>
        <dbReference type="ARBA" id="ARBA00033164"/>
    </source>
</evidence>
<dbReference type="OrthoDB" id="9807829at2"/>
<dbReference type="CDD" id="cd00165">
    <property type="entry name" value="S4"/>
    <property type="match status" value="1"/>
</dbReference>
<feature type="domain" description="Pseudouridine synthase RsuA/RluA-like" evidence="7">
    <location>
        <begin position="101"/>
        <end position="265"/>
    </location>
</feature>
<proteinExistence type="inferred from homology"/>
<dbReference type="Pfam" id="PF00849">
    <property type="entry name" value="PseudoU_synth_2"/>
    <property type="match status" value="1"/>
</dbReference>
<evidence type="ECO:0000256" key="4">
    <source>
        <dbReference type="ARBA" id="ARBA00031870"/>
    </source>
</evidence>
<name>A0A1T4W647_9FIRM</name>
<dbReference type="Proteomes" id="UP000190814">
    <property type="component" value="Unassembled WGS sequence"/>
</dbReference>
<evidence type="ECO:0000313" key="9">
    <source>
        <dbReference type="Proteomes" id="UP000190814"/>
    </source>
</evidence>
<reference evidence="8 9" key="1">
    <citation type="submission" date="2017-02" db="EMBL/GenBank/DDBJ databases">
        <authorList>
            <person name="Peterson S.W."/>
        </authorList>
    </citation>
    <scope>NUCLEOTIDE SEQUENCE [LARGE SCALE GENOMIC DNA]</scope>
    <source>
        <strain evidence="8 9">ATCC 35992</strain>
    </source>
</reference>
<dbReference type="GO" id="GO:0140098">
    <property type="term" value="F:catalytic activity, acting on RNA"/>
    <property type="evidence" value="ECO:0007669"/>
    <property type="project" value="UniProtKB-ARBA"/>
</dbReference>
<dbReference type="Gene3D" id="3.30.2350.10">
    <property type="entry name" value="Pseudouridine synthase"/>
    <property type="match status" value="1"/>
</dbReference>
<dbReference type="EMBL" id="FUXZ01000020">
    <property type="protein sequence ID" value="SKA72528.1"/>
    <property type="molecule type" value="Genomic_DNA"/>
</dbReference>
<evidence type="ECO:0000256" key="3">
    <source>
        <dbReference type="ARBA" id="ARBA00023235"/>
    </source>
</evidence>
<dbReference type="GO" id="GO:0003723">
    <property type="term" value="F:RNA binding"/>
    <property type="evidence" value="ECO:0007669"/>
    <property type="project" value="UniProtKB-KW"/>
</dbReference>
<dbReference type="GO" id="GO:0006396">
    <property type="term" value="P:RNA processing"/>
    <property type="evidence" value="ECO:0007669"/>
    <property type="project" value="UniProtKB-ARBA"/>
</dbReference>
<dbReference type="SUPFAM" id="SSF55120">
    <property type="entry name" value="Pseudouridine synthase"/>
    <property type="match status" value="1"/>
</dbReference>
<comment type="catalytic activity">
    <reaction evidence="1">
        <text>a uridine in RNA = a pseudouridine in RNA</text>
        <dbReference type="Rhea" id="RHEA:48348"/>
        <dbReference type="Rhea" id="RHEA-COMP:12068"/>
        <dbReference type="Rhea" id="RHEA-COMP:12069"/>
        <dbReference type="ChEBI" id="CHEBI:65314"/>
        <dbReference type="ChEBI" id="CHEBI:65315"/>
    </reaction>
</comment>
<evidence type="ECO:0000256" key="6">
    <source>
        <dbReference type="PROSITE-ProRule" id="PRU00182"/>
    </source>
</evidence>
<keyword evidence="9" id="KW-1185">Reference proteome</keyword>
<protein>
    <recommendedName>
        <fullName evidence="4">RNA pseudouridylate synthase</fullName>
    </recommendedName>
    <alternativeName>
        <fullName evidence="5">RNA-uridine isomerase</fullName>
    </alternativeName>
</protein>
<accession>A0A1T4W647</accession>
<evidence type="ECO:0000256" key="2">
    <source>
        <dbReference type="ARBA" id="ARBA00010876"/>
    </source>
</evidence>
<evidence type="ECO:0000256" key="1">
    <source>
        <dbReference type="ARBA" id="ARBA00000073"/>
    </source>
</evidence>
<sequence length="337" mass="38484">MKQFSINTNEAGQRFDKYLFKLLKEAPSSFVYKMLRKKNIVLNGKKDDGKSILKEGDVVKVFLADDTFDKFSGVKSNVADTFINVNDGIDFNSYIIYEDGDVILINKPSGVLSQKAEDKDVSINEMAISYMLSSKMILSDELNTFKPSIVNRLDRNTSGMIVFGKSLKGIQILSEMFKERSVDKYYLTIVEGVIDKEQTITGKINKDEKNNKVVIVNEDEKTDKKFDYIKTGINPIAVSKDNKYSLLQIKLYTGKTHQIRAHLSSINHPIIGDGKYGNVKVNDYFRNKYKLRNQLLHSYKLKFYDCDLQVKDKEYTAKIPGVFAKILKGEFDGNVEF</sequence>
<dbReference type="PANTHER" id="PTHR21600:SF83">
    <property type="entry name" value="PSEUDOURIDYLATE SYNTHASE RPUSD4, MITOCHONDRIAL"/>
    <property type="match status" value="1"/>
</dbReference>
<evidence type="ECO:0000313" key="8">
    <source>
        <dbReference type="EMBL" id="SKA72528.1"/>
    </source>
</evidence>